<dbReference type="GO" id="GO:0030677">
    <property type="term" value="C:ribonuclease P complex"/>
    <property type="evidence" value="ECO:0007669"/>
    <property type="project" value="TreeGrafter"/>
</dbReference>
<dbReference type="InterPro" id="IPR020568">
    <property type="entry name" value="Ribosomal_Su5_D2-typ_SF"/>
</dbReference>
<evidence type="ECO:0000256" key="7">
    <source>
        <dbReference type="NCBIfam" id="TIGR00188"/>
    </source>
</evidence>
<dbReference type="OrthoDB" id="196964at2"/>
<comment type="function">
    <text evidence="6">RNaseP catalyzes the removal of the 5'-leader sequence from pre-tRNA to produce the mature 5'-terminus. It can also cleave other RNA substrates such as 4.5S RNA. The protein component plays an auxiliary but essential role in vivo by binding to the 5'-leader sequence and broadening the substrate specificity of the ribozyme.</text>
</comment>
<comment type="caution">
    <text evidence="8">The sequence shown here is derived from an EMBL/GenBank/DDBJ whole genome shotgun (WGS) entry which is preliminary data.</text>
</comment>
<dbReference type="SUPFAM" id="SSF54211">
    <property type="entry name" value="Ribosomal protein S5 domain 2-like"/>
    <property type="match status" value="1"/>
</dbReference>
<organism evidence="8 9">
    <name type="scientific">Corynebacterium heidelbergense</name>
    <dbReference type="NCBI Taxonomy" id="2055947"/>
    <lineage>
        <taxon>Bacteria</taxon>
        <taxon>Bacillati</taxon>
        <taxon>Actinomycetota</taxon>
        <taxon>Actinomycetes</taxon>
        <taxon>Mycobacteriales</taxon>
        <taxon>Corynebacteriaceae</taxon>
        <taxon>Corynebacterium</taxon>
    </lineage>
</organism>
<comment type="similarity">
    <text evidence="6">Belongs to the RnpA family.</text>
</comment>
<dbReference type="AlphaFoldDB" id="A0A364VD08"/>
<name>A0A364VD08_9CORY</name>
<evidence type="ECO:0000313" key="8">
    <source>
        <dbReference type="EMBL" id="RAV34539.1"/>
    </source>
</evidence>
<comment type="subunit">
    <text evidence="6">Consists of a catalytic RNA component (M1 or rnpB) and a protein subunit.</text>
</comment>
<dbReference type="EMBL" id="PHQP01000012">
    <property type="protein sequence ID" value="RAV34539.1"/>
    <property type="molecule type" value="Genomic_DNA"/>
</dbReference>
<keyword evidence="3 6" id="KW-0255">Endonuclease</keyword>
<keyword evidence="5 6" id="KW-0694">RNA-binding</keyword>
<evidence type="ECO:0000256" key="6">
    <source>
        <dbReference type="HAMAP-Rule" id="MF_00227"/>
    </source>
</evidence>
<protein>
    <recommendedName>
        <fullName evidence="6 7">Ribonuclease P protein component</fullName>
        <shortName evidence="6">RNase P protein</shortName>
        <shortName evidence="6">RNaseP protein</shortName>
        <ecNumber evidence="6 7">3.1.26.5</ecNumber>
    </recommendedName>
    <alternativeName>
        <fullName evidence="6">Protein C5</fullName>
    </alternativeName>
</protein>
<evidence type="ECO:0000256" key="4">
    <source>
        <dbReference type="ARBA" id="ARBA00022801"/>
    </source>
</evidence>
<gene>
    <name evidence="6 8" type="primary">rnpA</name>
    <name evidence="8" type="ORF">CWC39_02805</name>
</gene>
<proteinExistence type="inferred from homology"/>
<sequence length="140" mass="15458">MLSPENRLRASRRFDETTRNGWKKGSRTVVVYVCPGPTGIAGLGVQLIGDRNVRVGLIVSKAVGNAVARHRVSRRIRHIMAIYLKELGPRAQPEGWIPQGSAVVIRALPAAASASSEKLAADIRNCLSRIERGRRLRRRD</sequence>
<comment type="catalytic activity">
    <reaction evidence="6">
        <text>Endonucleolytic cleavage of RNA, removing 5'-extranucleotides from tRNA precursor.</text>
        <dbReference type="EC" id="3.1.26.5"/>
    </reaction>
</comment>
<keyword evidence="2 6" id="KW-0540">Nuclease</keyword>
<dbReference type="RefSeq" id="WP_112769002.1">
    <property type="nucleotide sequence ID" value="NZ_CP063191.1"/>
</dbReference>
<dbReference type="EC" id="3.1.26.5" evidence="6 7"/>
<dbReference type="GO" id="GO:0004526">
    <property type="term" value="F:ribonuclease P activity"/>
    <property type="evidence" value="ECO:0007669"/>
    <property type="project" value="UniProtKB-UniRule"/>
</dbReference>
<dbReference type="InterPro" id="IPR000100">
    <property type="entry name" value="RNase_P"/>
</dbReference>
<keyword evidence="1 6" id="KW-0819">tRNA processing</keyword>
<evidence type="ECO:0000256" key="3">
    <source>
        <dbReference type="ARBA" id="ARBA00022759"/>
    </source>
</evidence>
<dbReference type="Pfam" id="PF00825">
    <property type="entry name" value="Ribonuclease_P"/>
    <property type="match status" value="1"/>
</dbReference>
<evidence type="ECO:0000256" key="1">
    <source>
        <dbReference type="ARBA" id="ARBA00022694"/>
    </source>
</evidence>
<dbReference type="GO" id="GO:0042781">
    <property type="term" value="F:3'-tRNA processing endoribonuclease activity"/>
    <property type="evidence" value="ECO:0007669"/>
    <property type="project" value="TreeGrafter"/>
</dbReference>
<dbReference type="PANTHER" id="PTHR33992">
    <property type="entry name" value="RIBONUCLEASE P PROTEIN COMPONENT"/>
    <property type="match status" value="1"/>
</dbReference>
<evidence type="ECO:0000256" key="2">
    <source>
        <dbReference type="ARBA" id="ARBA00022722"/>
    </source>
</evidence>
<dbReference type="GO" id="GO:0000049">
    <property type="term" value="F:tRNA binding"/>
    <property type="evidence" value="ECO:0007669"/>
    <property type="project" value="UniProtKB-UniRule"/>
</dbReference>
<dbReference type="InterPro" id="IPR014721">
    <property type="entry name" value="Ribsml_uS5_D2-typ_fold_subgr"/>
</dbReference>
<dbReference type="Proteomes" id="UP000251047">
    <property type="component" value="Unassembled WGS sequence"/>
</dbReference>
<dbReference type="NCBIfam" id="TIGR00188">
    <property type="entry name" value="rnpA"/>
    <property type="match status" value="1"/>
</dbReference>
<evidence type="ECO:0000256" key="5">
    <source>
        <dbReference type="ARBA" id="ARBA00022884"/>
    </source>
</evidence>
<accession>A0A364VD08</accession>
<evidence type="ECO:0000313" key="9">
    <source>
        <dbReference type="Proteomes" id="UP000251047"/>
    </source>
</evidence>
<keyword evidence="4 6" id="KW-0378">Hydrolase</keyword>
<dbReference type="HAMAP" id="MF_00227">
    <property type="entry name" value="RNase_P"/>
    <property type="match status" value="1"/>
</dbReference>
<dbReference type="GO" id="GO:0001682">
    <property type="term" value="P:tRNA 5'-leader removal"/>
    <property type="evidence" value="ECO:0007669"/>
    <property type="project" value="UniProtKB-UniRule"/>
</dbReference>
<dbReference type="Gene3D" id="3.30.230.10">
    <property type="match status" value="1"/>
</dbReference>
<dbReference type="PANTHER" id="PTHR33992:SF1">
    <property type="entry name" value="RIBONUCLEASE P PROTEIN COMPONENT"/>
    <property type="match status" value="1"/>
</dbReference>
<reference evidence="8 9" key="1">
    <citation type="journal article" date="2018" name="Syst. Appl. Microbiol.">
        <title>Corynebacterium heidelbergense sp. nov., isolated from the preen glands of Egyptian geese (Alopochen aegyptiacus).</title>
        <authorList>
            <person name="Braun M.S."/>
            <person name="Wang E."/>
            <person name="Zimmermann S."/>
            <person name="Wink M."/>
        </authorList>
    </citation>
    <scope>NUCLEOTIDE SEQUENCE [LARGE SCALE GENOMIC DNA]</scope>
    <source>
        <strain evidence="8 9">DSM 104638</strain>
    </source>
</reference>